<evidence type="ECO:0000313" key="2">
    <source>
        <dbReference type="EMBL" id="KAJ3140931.1"/>
    </source>
</evidence>
<evidence type="ECO:0000256" key="1">
    <source>
        <dbReference type="SAM" id="Phobius"/>
    </source>
</evidence>
<dbReference type="Proteomes" id="UP001211907">
    <property type="component" value="Unassembled WGS sequence"/>
</dbReference>
<evidence type="ECO:0000313" key="3">
    <source>
        <dbReference type="Proteomes" id="UP001211907"/>
    </source>
</evidence>
<keyword evidence="1" id="KW-1133">Transmembrane helix</keyword>
<comment type="caution">
    <text evidence="2">The sequence shown here is derived from an EMBL/GenBank/DDBJ whole genome shotgun (WGS) entry which is preliminary data.</text>
</comment>
<protein>
    <submittedName>
        <fullName evidence="2">Uncharacterized protein</fullName>
    </submittedName>
</protein>
<sequence>MEEIGVTKEGIEATPAVAAEFEANNKPVNVGKAVHKLTTDAKLRWSALAVRGDKYHTGGLFQICGDRYFTYNNVTSKINPTIVTDWHCDSFNDYVDRFLELFVDYPDGDWAIQARAAKTMIVVSRVFEATTTVMDMIFGATTIWAVIYPNVDSRQQRKNMVYAIVGIILTPTFCLVDGFIQNSYWGSIGVGIYNTDIQSFLYISGDISWISTKILILKIFQTDYSPLNRNPSTNFTRTKW</sequence>
<organism evidence="2 3">
    <name type="scientific">Physocladia obscura</name>
    <dbReference type="NCBI Taxonomy" id="109957"/>
    <lineage>
        <taxon>Eukaryota</taxon>
        <taxon>Fungi</taxon>
        <taxon>Fungi incertae sedis</taxon>
        <taxon>Chytridiomycota</taxon>
        <taxon>Chytridiomycota incertae sedis</taxon>
        <taxon>Chytridiomycetes</taxon>
        <taxon>Chytridiales</taxon>
        <taxon>Chytriomycetaceae</taxon>
        <taxon>Physocladia</taxon>
    </lineage>
</organism>
<keyword evidence="1" id="KW-0472">Membrane</keyword>
<proteinExistence type="predicted"/>
<feature type="transmembrane region" description="Helical" evidence="1">
    <location>
        <begin position="160"/>
        <end position="180"/>
    </location>
</feature>
<gene>
    <name evidence="2" type="ORF">HK100_008113</name>
</gene>
<feature type="transmembrane region" description="Helical" evidence="1">
    <location>
        <begin position="129"/>
        <end position="148"/>
    </location>
</feature>
<dbReference type="EMBL" id="JADGJH010000039">
    <property type="protein sequence ID" value="KAJ3140931.1"/>
    <property type="molecule type" value="Genomic_DNA"/>
</dbReference>
<accession>A0AAD5TA29</accession>
<keyword evidence="1" id="KW-0812">Transmembrane</keyword>
<name>A0AAD5TA29_9FUNG</name>
<dbReference type="AlphaFoldDB" id="A0AAD5TA29"/>
<reference evidence="2" key="1">
    <citation type="submission" date="2020-05" db="EMBL/GenBank/DDBJ databases">
        <title>Phylogenomic resolution of chytrid fungi.</title>
        <authorList>
            <person name="Stajich J.E."/>
            <person name="Amses K."/>
            <person name="Simmons R."/>
            <person name="Seto K."/>
            <person name="Myers J."/>
            <person name="Bonds A."/>
            <person name="Quandt C.A."/>
            <person name="Barry K."/>
            <person name="Liu P."/>
            <person name="Grigoriev I."/>
            <person name="Longcore J.E."/>
            <person name="James T.Y."/>
        </authorList>
    </citation>
    <scope>NUCLEOTIDE SEQUENCE</scope>
    <source>
        <strain evidence="2">JEL0513</strain>
    </source>
</reference>
<keyword evidence="3" id="KW-1185">Reference proteome</keyword>